<reference evidence="2" key="1">
    <citation type="submission" date="2020-04" db="EMBL/GenBank/DDBJ databases">
        <authorList>
            <person name="Kittiwongwattana C."/>
        </authorList>
    </citation>
    <scope>NUCLEOTIDE SEQUENCE [LARGE SCALE GENOMIC DNA]</scope>
    <source>
        <strain evidence="2">1310</strain>
    </source>
</reference>
<dbReference type="GO" id="GO:0008168">
    <property type="term" value="F:methyltransferase activity"/>
    <property type="evidence" value="ECO:0007669"/>
    <property type="project" value="UniProtKB-KW"/>
</dbReference>
<dbReference type="RefSeq" id="WP_168807038.1">
    <property type="nucleotide sequence ID" value="NZ_CP051205.1"/>
</dbReference>
<proteinExistence type="predicted"/>
<protein>
    <submittedName>
        <fullName evidence="1">Methyltransferase domain-containing protein</fullName>
    </submittedName>
</protein>
<evidence type="ECO:0000313" key="1">
    <source>
        <dbReference type="EMBL" id="QJB33680.1"/>
    </source>
</evidence>
<dbReference type="Pfam" id="PF13489">
    <property type="entry name" value="Methyltransf_23"/>
    <property type="match status" value="1"/>
</dbReference>
<organism evidence="1 2">
    <name type="scientific">Chitinophaga oryzae</name>
    <dbReference type="NCBI Taxonomy" id="2725414"/>
    <lineage>
        <taxon>Bacteria</taxon>
        <taxon>Pseudomonadati</taxon>
        <taxon>Bacteroidota</taxon>
        <taxon>Chitinophagia</taxon>
        <taxon>Chitinophagales</taxon>
        <taxon>Chitinophagaceae</taxon>
        <taxon>Chitinophaga</taxon>
    </lineage>
</organism>
<dbReference type="GO" id="GO:0032259">
    <property type="term" value="P:methylation"/>
    <property type="evidence" value="ECO:0007669"/>
    <property type="project" value="UniProtKB-KW"/>
</dbReference>
<keyword evidence="1" id="KW-0489">Methyltransferase</keyword>
<keyword evidence="1" id="KW-0808">Transferase</keyword>
<accession>A0AAE6ZLQ0</accession>
<sequence>MKLLSSSALIWSPVVANNRMNRKRQASGINSYEKELGFKPEDWLNNCLQQNGQAAWLDLCCGEGNALLQYARGVAANGQQANVRLKGIDLVDQFQPLPPDIDCVTFETRPLDDWSSDEQYDLVTCIHGLHYVGDKLKVLAAALKAVSSNGLFMANLDLKSIRIAGDGRHQYLRKIFAENDITDNGRRKIISCKGTRDVRFNVSYQGADDTAGPNYTGQEAVDSYYLVK</sequence>
<dbReference type="Proteomes" id="UP000502421">
    <property type="component" value="Chromosome"/>
</dbReference>
<dbReference type="CDD" id="cd02440">
    <property type="entry name" value="AdoMet_MTases"/>
    <property type="match status" value="1"/>
</dbReference>
<dbReference type="InterPro" id="IPR029063">
    <property type="entry name" value="SAM-dependent_MTases_sf"/>
</dbReference>
<dbReference type="KEGG" id="coy:HF329_21125"/>
<dbReference type="Gene3D" id="3.40.50.150">
    <property type="entry name" value="Vaccinia Virus protein VP39"/>
    <property type="match status" value="1"/>
</dbReference>
<dbReference type="EMBL" id="CP051205">
    <property type="protein sequence ID" value="QJB33680.1"/>
    <property type="molecule type" value="Genomic_DNA"/>
</dbReference>
<dbReference type="SUPFAM" id="SSF53335">
    <property type="entry name" value="S-adenosyl-L-methionine-dependent methyltransferases"/>
    <property type="match status" value="1"/>
</dbReference>
<dbReference type="AlphaFoldDB" id="A0AAE6ZLQ0"/>
<evidence type="ECO:0000313" key="2">
    <source>
        <dbReference type="Proteomes" id="UP000502421"/>
    </source>
</evidence>
<gene>
    <name evidence="1" type="ORF">HF329_21125</name>
</gene>
<name>A0AAE6ZLQ0_9BACT</name>